<sequence>SDCVYGEDLFPHLSVAHVREGCVRFAFHLHFIAFLWRKFLVARNAVVLLILHFHGARRL</sequence>
<evidence type="ECO:0000256" key="1">
    <source>
        <dbReference type="SAM" id="Phobius"/>
    </source>
</evidence>
<name>A0A914ZVK7_PARUN</name>
<evidence type="ECO:0000313" key="2">
    <source>
        <dbReference type="Proteomes" id="UP000887569"/>
    </source>
</evidence>
<feature type="transmembrane region" description="Helical" evidence="1">
    <location>
        <begin position="34"/>
        <end position="53"/>
    </location>
</feature>
<keyword evidence="1" id="KW-0812">Transmembrane</keyword>
<evidence type="ECO:0000313" key="3">
    <source>
        <dbReference type="WBParaSite" id="PgB31_g008_t01"/>
    </source>
</evidence>
<protein>
    <submittedName>
        <fullName evidence="3">Uncharacterized protein</fullName>
    </submittedName>
</protein>
<dbReference type="WBParaSite" id="PgB31_g008_t01">
    <property type="protein sequence ID" value="PgB31_g008_t01"/>
    <property type="gene ID" value="PgB31_g008"/>
</dbReference>
<reference evidence="3" key="1">
    <citation type="submission" date="2022-11" db="UniProtKB">
        <authorList>
            <consortium name="WormBaseParasite"/>
        </authorList>
    </citation>
    <scope>IDENTIFICATION</scope>
</reference>
<keyword evidence="1" id="KW-1133">Transmembrane helix</keyword>
<keyword evidence="2" id="KW-1185">Reference proteome</keyword>
<organism evidence="2 3">
    <name type="scientific">Parascaris univalens</name>
    <name type="common">Nematode worm</name>
    <dbReference type="NCBI Taxonomy" id="6257"/>
    <lineage>
        <taxon>Eukaryota</taxon>
        <taxon>Metazoa</taxon>
        <taxon>Ecdysozoa</taxon>
        <taxon>Nematoda</taxon>
        <taxon>Chromadorea</taxon>
        <taxon>Rhabditida</taxon>
        <taxon>Spirurina</taxon>
        <taxon>Ascaridomorpha</taxon>
        <taxon>Ascaridoidea</taxon>
        <taxon>Ascarididae</taxon>
        <taxon>Parascaris</taxon>
    </lineage>
</organism>
<proteinExistence type="predicted"/>
<dbReference type="Proteomes" id="UP000887569">
    <property type="component" value="Unplaced"/>
</dbReference>
<dbReference type="AlphaFoldDB" id="A0A914ZVK7"/>
<accession>A0A914ZVK7</accession>
<keyword evidence="1" id="KW-0472">Membrane</keyword>